<proteinExistence type="predicted"/>
<dbReference type="Proteomes" id="UP001319080">
    <property type="component" value="Unassembled WGS sequence"/>
</dbReference>
<name>A0AAP2E170_9BACT</name>
<evidence type="ECO:0000313" key="2">
    <source>
        <dbReference type="EMBL" id="MBT1711171.1"/>
    </source>
</evidence>
<gene>
    <name evidence="2" type="ORF">KK062_23205</name>
</gene>
<reference evidence="2 3" key="1">
    <citation type="submission" date="2021-05" db="EMBL/GenBank/DDBJ databases">
        <title>A Polyphasic approach of four new species of the genus Ohtaekwangia: Ohtaekwangia histidinii sp. nov., Ohtaekwangia cretensis sp. nov., Ohtaekwangia indiensis sp. nov., Ohtaekwangia reichenbachii sp. nov. from diverse environment.</title>
        <authorList>
            <person name="Octaviana S."/>
        </authorList>
    </citation>
    <scope>NUCLEOTIDE SEQUENCE [LARGE SCALE GENOMIC DNA]</scope>
    <source>
        <strain evidence="2 3">PWU5</strain>
    </source>
</reference>
<protein>
    <submittedName>
        <fullName evidence="2">Uncharacterized protein</fullName>
    </submittedName>
</protein>
<accession>A0AAP2E170</accession>
<keyword evidence="3" id="KW-1185">Reference proteome</keyword>
<dbReference type="EMBL" id="JAHESE010000030">
    <property type="protein sequence ID" value="MBT1711171.1"/>
    <property type="molecule type" value="Genomic_DNA"/>
</dbReference>
<dbReference type="AlphaFoldDB" id="A0AAP2E170"/>
<feature type="region of interest" description="Disordered" evidence="1">
    <location>
        <begin position="342"/>
        <end position="372"/>
    </location>
</feature>
<organism evidence="2 3">
    <name type="scientific">Dawidia cretensis</name>
    <dbReference type="NCBI Taxonomy" id="2782350"/>
    <lineage>
        <taxon>Bacteria</taxon>
        <taxon>Pseudomonadati</taxon>
        <taxon>Bacteroidota</taxon>
        <taxon>Cytophagia</taxon>
        <taxon>Cytophagales</taxon>
        <taxon>Chryseotaleaceae</taxon>
        <taxon>Dawidia</taxon>
    </lineage>
</organism>
<evidence type="ECO:0000256" key="1">
    <source>
        <dbReference type="SAM" id="MobiDB-lite"/>
    </source>
</evidence>
<dbReference type="RefSeq" id="WP_254086746.1">
    <property type="nucleotide sequence ID" value="NZ_JAHESE010000030.1"/>
</dbReference>
<sequence length="408" mass="44235">MAFLEELNITGSLGNLSFYKMRGVDKIVVRQKGGAPKEYVKNSPTFKVPRLYMSEFGGCSKMGKEVRFMMHPVRVLSDYNFSGFINKALKIVQKQDGVGELGQRAIMLSKHPDLLAGFQLNKNTMFDSVLRTPITYVLDRKTLSARVNIPALLRDINFHPNNRHARFCIDVSLGIVPDFTFDPGERAYKPSAWYTGMFAPQSVSSPWFPALKGSPATSLEIALTDQVPADDSYSLMLTVGVRYGSPMEDDVVKDVKRAGVAKVIAVAGRPEGGSLNDKQPVKVTTVEAVRGDGEKQPTVSVRSVTACTYGWRSASANQLVESAACSEDQAKAEALLPPENNMANDIQAPRQPETGARVGVPTSRGSATTGIDAPNARTAVVGQGSFVEIDLSLRVQQHHDAPGDGEDG</sequence>
<comment type="caution">
    <text evidence="2">The sequence shown here is derived from an EMBL/GenBank/DDBJ whole genome shotgun (WGS) entry which is preliminary data.</text>
</comment>
<evidence type="ECO:0000313" key="3">
    <source>
        <dbReference type="Proteomes" id="UP001319080"/>
    </source>
</evidence>